<evidence type="ECO:0000256" key="3">
    <source>
        <dbReference type="ARBA" id="ARBA00023136"/>
    </source>
</evidence>
<feature type="chain" id="PRO_5039298669" description="Lipoprotein" evidence="8">
    <location>
        <begin position="21"/>
        <end position="271"/>
    </location>
</feature>
<keyword evidence="10" id="KW-1185">Reference proteome</keyword>
<evidence type="ECO:0000256" key="7">
    <source>
        <dbReference type="PIRSR" id="PIRSR002854-1"/>
    </source>
</evidence>
<evidence type="ECO:0000256" key="6">
    <source>
        <dbReference type="PIRNR" id="PIRNR002854"/>
    </source>
</evidence>
<dbReference type="InterPro" id="IPR004872">
    <property type="entry name" value="Lipoprotein_NlpA"/>
</dbReference>
<dbReference type="AlphaFoldDB" id="A0A0R2KXU1"/>
<feature type="signal peptide" evidence="8">
    <location>
        <begin position="1"/>
        <end position="20"/>
    </location>
</feature>
<dbReference type="RefSeq" id="WP_057802437.1">
    <property type="nucleotide sequence ID" value="NZ_JQBX01000006.1"/>
</dbReference>
<keyword evidence="4" id="KW-0564">Palmitate</keyword>
<organism evidence="9 10">
    <name type="scientific">Pediococcus stilesii</name>
    <dbReference type="NCBI Taxonomy" id="331679"/>
    <lineage>
        <taxon>Bacteria</taxon>
        <taxon>Bacillati</taxon>
        <taxon>Bacillota</taxon>
        <taxon>Bacilli</taxon>
        <taxon>Lactobacillales</taxon>
        <taxon>Lactobacillaceae</taxon>
        <taxon>Pediococcus</taxon>
    </lineage>
</organism>
<dbReference type="EMBL" id="JQBX01000006">
    <property type="protein sequence ID" value="KRN94313.1"/>
    <property type="molecule type" value="Genomic_DNA"/>
</dbReference>
<dbReference type="PANTHER" id="PTHR30429:SF0">
    <property type="entry name" value="METHIONINE-BINDING LIPOPROTEIN METQ"/>
    <property type="match status" value="1"/>
</dbReference>
<dbReference type="PANTHER" id="PTHR30429">
    <property type="entry name" value="D-METHIONINE-BINDING LIPOPROTEIN METQ"/>
    <property type="match status" value="1"/>
</dbReference>
<name>A0A0R2KXU1_9LACO</name>
<feature type="lipid moiety-binding region" description="S-diacylglycerol cysteine" evidence="7">
    <location>
        <position position="22"/>
    </location>
</feature>
<dbReference type="Gene3D" id="3.40.190.10">
    <property type="entry name" value="Periplasmic binding protein-like II"/>
    <property type="match status" value="2"/>
</dbReference>
<gene>
    <name evidence="9" type="ORF">IV81_GL001493</name>
</gene>
<evidence type="ECO:0000256" key="8">
    <source>
        <dbReference type="SAM" id="SignalP"/>
    </source>
</evidence>
<keyword evidence="2 8" id="KW-0732">Signal</keyword>
<protein>
    <recommendedName>
        <fullName evidence="6">Lipoprotein</fullName>
    </recommendedName>
</protein>
<dbReference type="STRING" id="331679.IV81_GL001493"/>
<comment type="similarity">
    <text evidence="6">Belongs to the nlpA lipoprotein family.</text>
</comment>
<dbReference type="Pfam" id="PF03180">
    <property type="entry name" value="Lipoprotein_9"/>
    <property type="match status" value="1"/>
</dbReference>
<keyword evidence="3" id="KW-0472">Membrane</keyword>
<reference evidence="9 10" key="1">
    <citation type="journal article" date="2015" name="Genome Announc.">
        <title>Expanding the biotechnology potential of lactobacilli through comparative genomics of 213 strains and associated genera.</title>
        <authorList>
            <person name="Sun Z."/>
            <person name="Harris H.M."/>
            <person name="McCann A."/>
            <person name="Guo C."/>
            <person name="Argimon S."/>
            <person name="Zhang W."/>
            <person name="Yang X."/>
            <person name="Jeffery I.B."/>
            <person name="Cooney J.C."/>
            <person name="Kagawa T.F."/>
            <person name="Liu W."/>
            <person name="Song Y."/>
            <person name="Salvetti E."/>
            <person name="Wrobel A."/>
            <person name="Rasinkangas P."/>
            <person name="Parkhill J."/>
            <person name="Rea M.C."/>
            <person name="O'Sullivan O."/>
            <person name="Ritari J."/>
            <person name="Douillard F.P."/>
            <person name="Paul Ross R."/>
            <person name="Yang R."/>
            <person name="Briner A.E."/>
            <person name="Felis G.E."/>
            <person name="de Vos W.M."/>
            <person name="Barrangou R."/>
            <person name="Klaenhammer T.R."/>
            <person name="Caufield P.W."/>
            <person name="Cui Y."/>
            <person name="Zhang H."/>
            <person name="O'Toole P.W."/>
        </authorList>
    </citation>
    <scope>NUCLEOTIDE SEQUENCE [LARGE SCALE GENOMIC DNA]</scope>
    <source>
        <strain evidence="9 10">DSM 18001</strain>
    </source>
</reference>
<dbReference type="PROSITE" id="PS51257">
    <property type="entry name" value="PROKAR_LIPOPROTEIN"/>
    <property type="match status" value="1"/>
</dbReference>
<dbReference type="GO" id="GO:0016020">
    <property type="term" value="C:membrane"/>
    <property type="evidence" value="ECO:0007669"/>
    <property type="project" value="UniProtKB-SubCell"/>
</dbReference>
<dbReference type="SUPFAM" id="SSF53850">
    <property type="entry name" value="Periplasmic binding protein-like II"/>
    <property type="match status" value="1"/>
</dbReference>
<dbReference type="PATRIC" id="fig|331679.3.peg.1528"/>
<accession>A0A0R2KXU1</accession>
<keyword evidence="5 6" id="KW-0449">Lipoprotein</keyword>
<dbReference type="PIRSF" id="PIRSF002854">
    <property type="entry name" value="MetQ"/>
    <property type="match status" value="1"/>
</dbReference>
<comment type="caution">
    <text evidence="9">The sequence shown here is derived from an EMBL/GenBank/DDBJ whole genome shotgun (WGS) entry which is preliminary data.</text>
</comment>
<evidence type="ECO:0000256" key="4">
    <source>
        <dbReference type="ARBA" id="ARBA00023139"/>
    </source>
</evidence>
<proteinExistence type="inferred from homology"/>
<sequence>MKKSRVLTAITVAVTALVLAACGSTAKKTTTITVGASPTPHAEILKHVQPELKKEGVDLKIKQFQDYVLPNKALASKDIDANYFQHTPFLKEWNSKNKGNLVSAGSIHLEPIAVYSKKYKSLKDLPKNATVLVSNNVADYGRVLQIFKDAGLITLKAGTDITSATFKDIATNKNNIKFKTGYEPKLMPQLFNNKQGDAEVINSNYAVQAKLNPTKDAIAVEKSSSPYSNIIAIRPDEKNNKAIKKLVKVLKSKSTQDWIKKHFKGAVQPVE</sequence>
<evidence type="ECO:0000256" key="5">
    <source>
        <dbReference type="ARBA" id="ARBA00023288"/>
    </source>
</evidence>
<dbReference type="Proteomes" id="UP000051859">
    <property type="component" value="Unassembled WGS sequence"/>
</dbReference>
<evidence type="ECO:0000256" key="2">
    <source>
        <dbReference type="ARBA" id="ARBA00022729"/>
    </source>
</evidence>
<evidence type="ECO:0000313" key="10">
    <source>
        <dbReference type="Proteomes" id="UP000051859"/>
    </source>
</evidence>
<comment type="subcellular location">
    <subcellularLocation>
        <location evidence="1">Membrane</location>
        <topology evidence="1">Lipid-anchor</topology>
    </subcellularLocation>
</comment>
<evidence type="ECO:0000256" key="1">
    <source>
        <dbReference type="ARBA" id="ARBA00004635"/>
    </source>
</evidence>
<evidence type="ECO:0000313" key="9">
    <source>
        <dbReference type="EMBL" id="KRN94313.1"/>
    </source>
</evidence>